<keyword evidence="1" id="KW-0812">Transmembrane</keyword>
<sequence>MGKWLIPLFIVVPLLEVVFFIVSGNTIGIWPTILLIVLTGVVGIWLAKKEGTQVLMTARLKIQNGEVPQGIVLDGICILGGGILLIIPGFITDVLGFLLLLPSSRKLFKRGLENLFRYMIKTRNIIYIHRR</sequence>
<accession>A0ABW0U7N7</accession>
<feature type="transmembrane region" description="Helical" evidence="1">
    <location>
        <begin position="6"/>
        <end position="22"/>
    </location>
</feature>
<dbReference type="Proteomes" id="UP001596143">
    <property type="component" value="Unassembled WGS sequence"/>
</dbReference>
<dbReference type="NCBIfam" id="NF008528">
    <property type="entry name" value="PRK11463.1-2"/>
    <property type="match status" value="1"/>
</dbReference>
<keyword evidence="3" id="KW-1185">Reference proteome</keyword>
<dbReference type="PANTHER" id="PTHR35335">
    <property type="entry name" value="UPF0716 PROTEIN FXSA"/>
    <property type="match status" value="1"/>
</dbReference>
<evidence type="ECO:0000313" key="3">
    <source>
        <dbReference type="Proteomes" id="UP001596143"/>
    </source>
</evidence>
<organism evidence="2 3">
    <name type="scientific">Aliibacillus thermotolerans</name>
    <dbReference type="NCBI Taxonomy" id="1834418"/>
    <lineage>
        <taxon>Bacteria</taxon>
        <taxon>Bacillati</taxon>
        <taxon>Bacillota</taxon>
        <taxon>Bacilli</taxon>
        <taxon>Bacillales</taxon>
        <taxon>Bacillaceae</taxon>
        <taxon>Aliibacillus</taxon>
    </lineage>
</organism>
<keyword evidence="1" id="KW-0472">Membrane</keyword>
<keyword evidence="1" id="KW-1133">Transmembrane helix</keyword>
<dbReference type="InterPro" id="IPR007313">
    <property type="entry name" value="FxsA"/>
</dbReference>
<feature type="transmembrane region" description="Helical" evidence="1">
    <location>
        <begin position="29"/>
        <end position="47"/>
    </location>
</feature>
<evidence type="ECO:0000313" key="2">
    <source>
        <dbReference type="EMBL" id="MFC5629497.1"/>
    </source>
</evidence>
<protein>
    <submittedName>
        <fullName evidence="2">FxsA family protein</fullName>
    </submittedName>
</protein>
<name>A0ABW0U7N7_9BACI</name>
<feature type="transmembrane region" description="Helical" evidence="1">
    <location>
        <begin position="67"/>
        <end position="100"/>
    </location>
</feature>
<gene>
    <name evidence="2" type="ORF">ACFPTR_11600</name>
</gene>
<reference evidence="3" key="1">
    <citation type="journal article" date="2019" name="Int. J. Syst. Evol. Microbiol.">
        <title>The Global Catalogue of Microorganisms (GCM) 10K type strain sequencing project: providing services to taxonomists for standard genome sequencing and annotation.</title>
        <authorList>
            <consortium name="The Broad Institute Genomics Platform"/>
            <consortium name="The Broad Institute Genome Sequencing Center for Infectious Disease"/>
            <person name="Wu L."/>
            <person name="Ma J."/>
        </authorList>
    </citation>
    <scope>NUCLEOTIDE SEQUENCE [LARGE SCALE GENOMIC DNA]</scope>
    <source>
        <strain evidence="3">CGMCC 1.15790</strain>
    </source>
</reference>
<proteinExistence type="predicted"/>
<dbReference type="PANTHER" id="PTHR35335:SF1">
    <property type="entry name" value="UPF0716 PROTEIN FXSA"/>
    <property type="match status" value="1"/>
</dbReference>
<evidence type="ECO:0000256" key="1">
    <source>
        <dbReference type="SAM" id="Phobius"/>
    </source>
</evidence>
<dbReference type="Pfam" id="PF04186">
    <property type="entry name" value="FxsA"/>
    <property type="match status" value="1"/>
</dbReference>
<comment type="caution">
    <text evidence="2">The sequence shown here is derived from an EMBL/GenBank/DDBJ whole genome shotgun (WGS) entry which is preliminary data.</text>
</comment>
<dbReference type="RefSeq" id="WP_270897220.1">
    <property type="nucleotide sequence ID" value="NZ_JBHSPF010000059.1"/>
</dbReference>
<dbReference type="EMBL" id="JBHSPF010000059">
    <property type="protein sequence ID" value="MFC5629497.1"/>
    <property type="molecule type" value="Genomic_DNA"/>
</dbReference>